<comment type="similarity">
    <text evidence="1 3">Belongs to the ArsC family.</text>
</comment>
<dbReference type="EMBL" id="DRGL01000066">
    <property type="protein sequence ID" value="HEA22806.1"/>
    <property type="molecule type" value="Genomic_DNA"/>
</dbReference>
<accession>A0A831QUG6</accession>
<evidence type="ECO:0000313" key="4">
    <source>
        <dbReference type="EMBL" id="HEA22806.1"/>
    </source>
</evidence>
<sequence>MIKIYHNPRCRKSREGLGVVKKSGKDFEIVKYLEDVPSKKELKDILKCLDITPKMLVRTNEKIWKENFRGKLLSDEELIDAMLAYPKLIQRPIVANGNKAVIGTSSEPIEEILR</sequence>
<dbReference type="Pfam" id="PF03960">
    <property type="entry name" value="ArsC"/>
    <property type="match status" value="1"/>
</dbReference>
<evidence type="ECO:0000256" key="1">
    <source>
        <dbReference type="ARBA" id="ARBA00007198"/>
    </source>
</evidence>
<organism evidence="4">
    <name type="scientific">Pricia antarctica</name>
    <dbReference type="NCBI Taxonomy" id="641691"/>
    <lineage>
        <taxon>Bacteria</taxon>
        <taxon>Pseudomonadati</taxon>
        <taxon>Bacteroidota</taxon>
        <taxon>Flavobacteriia</taxon>
        <taxon>Flavobacteriales</taxon>
        <taxon>Flavobacteriaceae</taxon>
        <taxon>Pricia</taxon>
    </lineage>
</organism>
<dbReference type="CDD" id="cd03034">
    <property type="entry name" value="ArsC_ArsC"/>
    <property type="match status" value="1"/>
</dbReference>
<proteinExistence type="inferred from homology"/>
<dbReference type="NCBIfam" id="TIGR00014">
    <property type="entry name" value="arsC"/>
    <property type="match status" value="1"/>
</dbReference>
<evidence type="ECO:0000256" key="2">
    <source>
        <dbReference type="ARBA" id="ARBA00023002"/>
    </source>
</evidence>
<dbReference type="EC" id="1.20.4.1" evidence="4"/>
<gene>
    <name evidence="4" type="primary">arsC</name>
    <name evidence="4" type="ORF">ENH87_18080</name>
</gene>
<comment type="caution">
    <text evidence="4">The sequence shown here is derived from an EMBL/GenBank/DDBJ whole genome shotgun (WGS) entry which is preliminary data.</text>
</comment>
<dbReference type="AlphaFoldDB" id="A0A831QUG6"/>
<dbReference type="Proteomes" id="UP000886191">
    <property type="component" value="Unassembled WGS sequence"/>
</dbReference>
<dbReference type="PANTHER" id="PTHR30041">
    <property type="entry name" value="ARSENATE REDUCTASE"/>
    <property type="match status" value="1"/>
</dbReference>
<dbReference type="PANTHER" id="PTHR30041:SF4">
    <property type="entry name" value="ARSENATE REDUCTASE"/>
    <property type="match status" value="1"/>
</dbReference>
<dbReference type="InterPro" id="IPR006659">
    <property type="entry name" value="Arsenate_reductase"/>
</dbReference>
<reference evidence="4" key="1">
    <citation type="journal article" date="2020" name="mSystems">
        <title>Genome- and Community-Level Interaction Insights into Carbon Utilization and Element Cycling Functions of Hydrothermarchaeota in Hydrothermal Sediment.</title>
        <authorList>
            <person name="Zhou Z."/>
            <person name="Liu Y."/>
            <person name="Xu W."/>
            <person name="Pan J."/>
            <person name="Luo Z.H."/>
            <person name="Li M."/>
        </authorList>
    </citation>
    <scope>NUCLEOTIDE SEQUENCE [LARGE SCALE GENOMIC DNA]</scope>
    <source>
        <strain evidence="4">HyVt-345</strain>
    </source>
</reference>
<dbReference type="GO" id="GO:0008794">
    <property type="term" value="F:arsenate reductase (glutaredoxin) activity"/>
    <property type="evidence" value="ECO:0007669"/>
    <property type="project" value="UniProtKB-EC"/>
</dbReference>
<dbReference type="PROSITE" id="PS51353">
    <property type="entry name" value="ARSC"/>
    <property type="match status" value="1"/>
</dbReference>
<protein>
    <submittedName>
        <fullName evidence="4">Arsenate reductase (Glutaredoxin)</fullName>
        <ecNumber evidence="4">1.20.4.1</ecNumber>
    </submittedName>
</protein>
<keyword evidence="2 4" id="KW-0560">Oxidoreductase</keyword>
<dbReference type="InterPro" id="IPR006660">
    <property type="entry name" value="Arsenate_reductase-like"/>
</dbReference>
<dbReference type="SUPFAM" id="SSF52833">
    <property type="entry name" value="Thioredoxin-like"/>
    <property type="match status" value="1"/>
</dbReference>
<evidence type="ECO:0000256" key="3">
    <source>
        <dbReference type="PROSITE-ProRule" id="PRU01282"/>
    </source>
</evidence>
<dbReference type="Gene3D" id="3.40.30.10">
    <property type="entry name" value="Glutaredoxin"/>
    <property type="match status" value="1"/>
</dbReference>
<name>A0A831QUG6_9FLAO</name>
<dbReference type="InterPro" id="IPR036249">
    <property type="entry name" value="Thioredoxin-like_sf"/>
</dbReference>